<keyword evidence="3" id="KW-1185">Reference proteome</keyword>
<protein>
    <submittedName>
        <fullName evidence="2">Uncharacterized protein</fullName>
    </submittedName>
</protein>
<keyword evidence="1" id="KW-0812">Transmembrane</keyword>
<dbReference type="OrthoDB" id="9792998at2"/>
<keyword evidence="1" id="KW-1133">Transmembrane helix</keyword>
<proteinExistence type="predicted"/>
<evidence type="ECO:0000313" key="3">
    <source>
        <dbReference type="Proteomes" id="UP000283522"/>
    </source>
</evidence>
<accession>A0A418PSL1</accession>
<comment type="caution">
    <text evidence="2">The sequence shown here is derived from an EMBL/GenBank/DDBJ whole genome shotgun (WGS) entry which is preliminary data.</text>
</comment>
<sequence length="65" mass="7096">MTQPTSQDPITAAFLTFLIPGWGQIRQGKVKTGILWMIGVIAAYLLIVPGLILHAVCIVDAYVRD</sequence>
<name>A0A418PSL1_9BACT</name>
<gene>
    <name evidence="2" type="ORF">D0X99_10650</name>
</gene>
<dbReference type="AlphaFoldDB" id="A0A418PSL1"/>
<dbReference type="EMBL" id="QXML01000004">
    <property type="protein sequence ID" value="RIW15871.1"/>
    <property type="molecule type" value="Genomic_DNA"/>
</dbReference>
<evidence type="ECO:0000256" key="1">
    <source>
        <dbReference type="SAM" id="Phobius"/>
    </source>
</evidence>
<evidence type="ECO:0000313" key="2">
    <source>
        <dbReference type="EMBL" id="RIW15871.1"/>
    </source>
</evidence>
<dbReference type="RefSeq" id="WP_119477807.1">
    <property type="nucleotide sequence ID" value="NZ_QXML01000004.1"/>
</dbReference>
<keyword evidence="1" id="KW-0472">Membrane</keyword>
<reference evidence="2 3" key="1">
    <citation type="submission" date="2018-09" db="EMBL/GenBank/DDBJ databases">
        <authorList>
            <person name="Wang X."/>
            <person name="Du Z."/>
        </authorList>
    </citation>
    <scope>NUCLEOTIDE SEQUENCE [LARGE SCALE GENOMIC DNA]</scope>
    <source>
        <strain evidence="2 3">N3</strain>
    </source>
</reference>
<organism evidence="2 3">
    <name type="scientific">Algoriphagus lacus</name>
    <dbReference type="NCBI Taxonomy" id="2056311"/>
    <lineage>
        <taxon>Bacteria</taxon>
        <taxon>Pseudomonadati</taxon>
        <taxon>Bacteroidota</taxon>
        <taxon>Cytophagia</taxon>
        <taxon>Cytophagales</taxon>
        <taxon>Cyclobacteriaceae</taxon>
        <taxon>Algoriphagus</taxon>
    </lineage>
</organism>
<feature type="transmembrane region" description="Helical" evidence="1">
    <location>
        <begin position="33"/>
        <end position="63"/>
    </location>
</feature>
<dbReference type="Proteomes" id="UP000283522">
    <property type="component" value="Unassembled WGS sequence"/>
</dbReference>